<dbReference type="Pfam" id="PF18844">
    <property type="entry name" value="baeRF_family2"/>
    <property type="match status" value="1"/>
</dbReference>
<dbReference type="Gene3D" id="3.30.420.60">
    <property type="entry name" value="eRF1 domain 2"/>
    <property type="match status" value="1"/>
</dbReference>
<dbReference type="InterPro" id="IPR042226">
    <property type="entry name" value="eFR1_2_sf"/>
</dbReference>
<dbReference type="EMBL" id="BAAATD010000035">
    <property type="protein sequence ID" value="GAA2640332.1"/>
    <property type="molecule type" value="Genomic_DNA"/>
</dbReference>
<protein>
    <recommendedName>
        <fullName evidence="3">Peptide chain release factor 1</fullName>
    </recommendedName>
</protein>
<sequence>MDLSFLKSLYDRPGPYASVHADLTRTTEEAPKAPELRWRALRETLEAEGAPEDTLRAVDAAVQQELTEKRSEGLVLYAAGGEVAHLTRLPGPPARQLARVSQLPHVLPLLAQRGERFPYLVVTVDRRGGEICCVAADGTRTTITVEGDEDYPIRKVKAEGWNQSRIQRAAENVWKANAKKVGREVDQAAKQCGGELLIVSGDPQARSAVLEEISEPLLENTVETKDIDEILELKQAERLMAVAERFETELAHGERAVKGLSATVQAARRGQIDTLLLPDDSPARVWIGPNPIEIAVEREELHALGVDDPVEERADAALIRAVAATDGNLALLRQSKIGAVLRYSDAATRHQ</sequence>
<name>A0ABP6DF83_9ACTN</name>
<proteinExistence type="predicted"/>
<dbReference type="InterPro" id="IPR040701">
    <property type="entry name" value="Bact_RF_family2"/>
</dbReference>
<gene>
    <name evidence="1" type="ORF">GCM10010411_95740</name>
</gene>
<evidence type="ECO:0000313" key="1">
    <source>
        <dbReference type="EMBL" id="GAA2640332.1"/>
    </source>
</evidence>
<comment type="caution">
    <text evidence="1">The sequence shown here is derived from an EMBL/GenBank/DDBJ whole genome shotgun (WGS) entry which is preliminary data.</text>
</comment>
<evidence type="ECO:0008006" key="3">
    <source>
        <dbReference type="Google" id="ProtNLM"/>
    </source>
</evidence>
<reference evidence="2" key="1">
    <citation type="journal article" date="2019" name="Int. J. Syst. Evol. Microbiol.">
        <title>The Global Catalogue of Microorganisms (GCM) 10K type strain sequencing project: providing services to taxonomists for standard genome sequencing and annotation.</title>
        <authorList>
            <consortium name="The Broad Institute Genomics Platform"/>
            <consortium name="The Broad Institute Genome Sequencing Center for Infectious Disease"/>
            <person name="Wu L."/>
            <person name="Ma J."/>
        </authorList>
    </citation>
    <scope>NUCLEOTIDE SEQUENCE [LARGE SCALE GENOMIC DNA]</scope>
    <source>
        <strain evidence="2">JCM 6833</strain>
    </source>
</reference>
<evidence type="ECO:0000313" key="2">
    <source>
        <dbReference type="Proteomes" id="UP001501509"/>
    </source>
</evidence>
<accession>A0ABP6DF83</accession>
<dbReference type="Proteomes" id="UP001501509">
    <property type="component" value="Unassembled WGS sequence"/>
</dbReference>
<dbReference type="RefSeq" id="WP_344549463.1">
    <property type="nucleotide sequence ID" value="NZ_BAAATD010000035.1"/>
</dbReference>
<keyword evidence="2" id="KW-1185">Reference proteome</keyword>
<organism evidence="1 2">
    <name type="scientific">Actinomadura fulvescens</name>
    <dbReference type="NCBI Taxonomy" id="46160"/>
    <lineage>
        <taxon>Bacteria</taxon>
        <taxon>Bacillati</taxon>
        <taxon>Actinomycetota</taxon>
        <taxon>Actinomycetes</taxon>
        <taxon>Streptosporangiales</taxon>
        <taxon>Thermomonosporaceae</taxon>
        <taxon>Actinomadura</taxon>
    </lineage>
</organism>